<dbReference type="Proteomes" id="UP001146351">
    <property type="component" value="Unassembled WGS sequence"/>
</dbReference>
<gene>
    <name evidence="1" type="ORF">N7492_007677</name>
</gene>
<dbReference type="OrthoDB" id="5404564at2759"/>
<organism evidence="1 2">
    <name type="scientific">Penicillium capsulatum</name>
    <dbReference type="NCBI Taxonomy" id="69766"/>
    <lineage>
        <taxon>Eukaryota</taxon>
        <taxon>Fungi</taxon>
        <taxon>Dikarya</taxon>
        <taxon>Ascomycota</taxon>
        <taxon>Pezizomycotina</taxon>
        <taxon>Eurotiomycetes</taxon>
        <taxon>Eurotiomycetidae</taxon>
        <taxon>Eurotiales</taxon>
        <taxon>Aspergillaceae</taxon>
        <taxon>Penicillium</taxon>
    </lineage>
</organism>
<protein>
    <recommendedName>
        <fullName evidence="3">Fungal N-terminal domain-containing protein</fullName>
    </recommendedName>
</protein>
<evidence type="ECO:0000313" key="2">
    <source>
        <dbReference type="Proteomes" id="UP001146351"/>
    </source>
</evidence>
<dbReference type="PANTHER" id="PTHR38886">
    <property type="entry name" value="SESA DOMAIN-CONTAINING PROTEIN"/>
    <property type="match status" value="1"/>
</dbReference>
<sequence>MSFGYSVGDIIVCSKIAYRLFTAVTEGRKAAPRDLKGLEDVLFGLYCALDHLQKAHDNILTRIAQRPGSDAAKTKQQLEYMITSCRQTLEELDDVTAKYREAARPTPDTHNIAGNTLSGPFKSQVKNQWMRVWWDLRGDSLSKYRQKLQSHTDAINLLLGTLIWYKLCLLW</sequence>
<reference evidence="1" key="2">
    <citation type="journal article" date="2023" name="IMA Fungus">
        <title>Comparative genomic study of the Penicillium genus elucidates a diverse pangenome and 15 lateral gene transfer events.</title>
        <authorList>
            <person name="Petersen C."/>
            <person name="Sorensen T."/>
            <person name="Nielsen M.R."/>
            <person name="Sondergaard T.E."/>
            <person name="Sorensen J.L."/>
            <person name="Fitzpatrick D.A."/>
            <person name="Frisvad J.C."/>
            <person name="Nielsen K.L."/>
        </authorList>
    </citation>
    <scope>NUCLEOTIDE SEQUENCE</scope>
    <source>
        <strain evidence="1">IBT 21917</strain>
    </source>
</reference>
<name>A0A9W9I4F5_9EURO</name>
<proteinExistence type="predicted"/>
<accession>A0A9W9I4F5</accession>
<comment type="caution">
    <text evidence="1">The sequence shown here is derived from an EMBL/GenBank/DDBJ whole genome shotgun (WGS) entry which is preliminary data.</text>
</comment>
<dbReference type="EMBL" id="JAPQKO010000005">
    <property type="protein sequence ID" value="KAJ5162285.1"/>
    <property type="molecule type" value="Genomic_DNA"/>
</dbReference>
<dbReference type="PANTHER" id="PTHR38886:SF1">
    <property type="entry name" value="NACHT-NTPASE AND P-LOOP NTPASES N-TERMINAL DOMAIN-CONTAINING PROTEIN"/>
    <property type="match status" value="1"/>
</dbReference>
<keyword evidence="2" id="KW-1185">Reference proteome</keyword>
<dbReference type="AlphaFoldDB" id="A0A9W9I4F5"/>
<evidence type="ECO:0000313" key="1">
    <source>
        <dbReference type="EMBL" id="KAJ5162285.1"/>
    </source>
</evidence>
<reference evidence="1" key="1">
    <citation type="submission" date="2022-11" db="EMBL/GenBank/DDBJ databases">
        <authorList>
            <person name="Petersen C."/>
        </authorList>
    </citation>
    <scope>NUCLEOTIDE SEQUENCE</scope>
    <source>
        <strain evidence="1">IBT 21917</strain>
    </source>
</reference>
<evidence type="ECO:0008006" key="3">
    <source>
        <dbReference type="Google" id="ProtNLM"/>
    </source>
</evidence>